<dbReference type="EC" id="2.7.11.1" evidence="1"/>
<dbReference type="EMBL" id="BLZA01000011">
    <property type="protein sequence ID" value="GHJ85462.1"/>
    <property type="molecule type" value="Genomic_DNA"/>
</dbReference>
<dbReference type="Proteomes" id="UP000620104">
    <property type="component" value="Unassembled WGS sequence"/>
</dbReference>
<proteinExistence type="predicted"/>
<evidence type="ECO:0000256" key="9">
    <source>
        <dbReference type="SAM" id="MobiDB-lite"/>
    </source>
</evidence>
<feature type="domain" description="Protein kinase" evidence="10">
    <location>
        <begin position="586"/>
        <end position="943"/>
    </location>
</feature>
<evidence type="ECO:0000313" key="13">
    <source>
        <dbReference type="Proteomes" id="UP000620104"/>
    </source>
</evidence>
<keyword evidence="6" id="KW-0067">ATP-binding</keyword>
<evidence type="ECO:0000256" key="5">
    <source>
        <dbReference type="ARBA" id="ARBA00022777"/>
    </source>
</evidence>
<dbReference type="PANTHER" id="PTHR24356">
    <property type="entry name" value="SERINE/THREONINE-PROTEIN KINASE"/>
    <property type="match status" value="1"/>
</dbReference>
<evidence type="ECO:0000259" key="11">
    <source>
        <dbReference type="PROSITE" id="PS51285"/>
    </source>
</evidence>
<feature type="compositionally biased region" description="Polar residues" evidence="9">
    <location>
        <begin position="347"/>
        <end position="362"/>
    </location>
</feature>
<dbReference type="SUPFAM" id="SSF56112">
    <property type="entry name" value="Protein kinase-like (PK-like)"/>
    <property type="match status" value="1"/>
</dbReference>
<dbReference type="Gene3D" id="1.10.510.10">
    <property type="entry name" value="Transferase(Phosphotransferase) domain 1"/>
    <property type="match status" value="1"/>
</dbReference>
<dbReference type="InterPro" id="IPR059233">
    <property type="entry name" value="MobB_NdrA/B/Cbk1"/>
</dbReference>
<comment type="catalytic activity">
    <reaction evidence="8">
        <text>L-seryl-[protein] + ATP = O-phospho-L-seryl-[protein] + ADP + H(+)</text>
        <dbReference type="Rhea" id="RHEA:17989"/>
        <dbReference type="Rhea" id="RHEA-COMP:9863"/>
        <dbReference type="Rhea" id="RHEA-COMP:11604"/>
        <dbReference type="ChEBI" id="CHEBI:15378"/>
        <dbReference type="ChEBI" id="CHEBI:29999"/>
        <dbReference type="ChEBI" id="CHEBI:30616"/>
        <dbReference type="ChEBI" id="CHEBI:83421"/>
        <dbReference type="ChEBI" id="CHEBI:456216"/>
        <dbReference type="EC" id="2.7.11.1"/>
    </reaction>
</comment>
<feature type="compositionally biased region" description="Pro residues" evidence="9">
    <location>
        <begin position="117"/>
        <end position="134"/>
    </location>
</feature>
<comment type="caution">
    <text evidence="12">The sequence shown here is derived from an EMBL/GenBank/DDBJ whole genome shotgun (WGS) entry which is preliminary data.</text>
</comment>
<dbReference type="CDD" id="cd21742">
    <property type="entry name" value="MobB_NDR_LATS-like"/>
    <property type="match status" value="1"/>
</dbReference>
<keyword evidence="13" id="KW-1185">Reference proteome</keyword>
<dbReference type="PROSITE" id="PS50011">
    <property type="entry name" value="PROTEIN_KINASE_DOM"/>
    <property type="match status" value="1"/>
</dbReference>
<dbReference type="InterPro" id="IPR000719">
    <property type="entry name" value="Prot_kinase_dom"/>
</dbReference>
<evidence type="ECO:0000256" key="3">
    <source>
        <dbReference type="ARBA" id="ARBA00022679"/>
    </source>
</evidence>
<evidence type="ECO:0000259" key="10">
    <source>
        <dbReference type="PROSITE" id="PS50011"/>
    </source>
</evidence>
<dbReference type="Pfam" id="PF00069">
    <property type="entry name" value="Pkinase"/>
    <property type="match status" value="2"/>
</dbReference>
<keyword evidence="2" id="KW-0723">Serine/threonine-protein kinase</keyword>
<accession>A0A8H3TQQ6</accession>
<gene>
    <name evidence="12" type="ORF">NliqN6_1864</name>
</gene>
<dbReference type="InterPro" id="IPR008271">
    <property type="entry name" value="Ser/Thr_kinase_AS"/>
</dbReference>
<dbReference type="GO" id="GO:0035556">
    <property type="term" value="P:intracellular signal transduction"/>
    <property type="evidence" value="ECO:0007669"/>
    <property type="project" value="TreeGrafter"/>
</dbReference>
<sequence>MGSPETREIVPTRTFDGTIKVSNLAHNGFHDLITMLPSGSGTGASAFFASTPGNTLDKESYIETRDSILEQEEPISRYDSAAFPVVKGEIAQKTVSTSEEREKGTTSGLARGQRSPRPLPPIPKQPDLRQPPSPIERLPVSPRSVPATGQTPSPLARPRSKRTPPPPVSPYQPMVKAQHLPASPLVPSAVATYISHSPIRDGLHTTQRFTASLANRLGARATPTSIASKTTAKRAPILPGLSNEVKVNGGIAKSGNIDKRTISWPMAFRHVVHANDMEEAQFLLMRWAIDGMGKVADPGWADYMKLLVQQRAGDQQARAIAQSIIAREHGVRRAIPFQTLKVVNGLPSSVDSATEDSGTTPGRQPPFASPGRLTPGWSPLNPIPNPFESAFSPPSSRRVSGEDNRFHDTISTISPVAPLRVRARKSVPPVVTTALSVRQPMTVAPEDIDGMPFPSTPTKLREGVQFTNTASVTTASRHIGSKAVVDLFDFSNPPQMIQPSLATLEKAASIAIFFETLYHALLKPPATLQAAHPDNYTCARERRRLALEDEMDERGLTAPEKEKLRQRWVEAETNNLRERRRKVGLNSFTKMKVIGAFGVVSLVREKETGALYAMKELRKSDMLRKGQEGHVRAEKDILAAAATAADSTSRWIVKLHYSFQDVERLYLVLDFEGGGDLLNLLVERDTFDEGFTNFYVAEMIMALEATHKLGFIHRDVKPDNFLFSKDGHLKISDFGLANSLHWAYDTAYYDQQRRTLLKRHGIDLEEPIKMKNRTIRRKEIEAVLTQEWRNRGQGILSWRDNKRRKMAFSVCGTNSYMSPEVIRGMGYGFSCDWWSLGVIVFECLYGYPPFVSNSRHLTRQKILNWKQTLRFPTKPRLSTDCADFLTKLLCEPEDRLGNTLSDMTQSDTISRGGLKACDPIEDTDVTVGLGDDGAAYIKAHPWLSTIDWDRMSFAWKAAMNFNGESFVEDLHLQKAPYQPNLRNDADTRHFEDDIANEPLIAAGAPPVDMTRDPMLADKKHGDHLLELRKGMAFAGWTYKANKQNIHEQFDELLRGFDEVSIAEKIGRTTRSRPLSL</sequence>
<keyword evidence="3" id="KW-0808">Transferase</keyword>
<dbReference type="GO" id="GO:0004674">
    <property type="term" value="F:protein serine/threonine kinase activity"/>
    <property type="evidence" value="ECO:0007669"/>
    <property type="project" value="UniProtKB-KW"/>
</dbReference>
<dbReference type="OrthoDB" id="3638488at2759"/>
<dbReference type="InterPro" id="IPR050236">
    <property type="entry name" value="Ser_Thr_kinase_AGC"/>
</dbReference>
<evidence type="ECO:0000256" key="1">
    <source>
        <dbReference type="ARBA" id="ARBA00012513"/>
    </source>
</evidence>
<dbReference type="InterPro" id="IPR011009">
    <property type="entry name" value="Kinase-like_dom_sf"/>
</dbReference>
<feature type="domain" description="AGC-kinase C-terminal" evidence="11">
    <location>
        <begin position="944"/>
        <end position="1048"/>
    </location>
</feature>
<reference evidence="12" key="1">
    <citation type="submission" date="2020-07" db="EMBL/GenBank/DDBJ databases">
        <title>Draft Genome Sequence of a Deep-Sea Yeast, Naganishia (Cryptococcus) liquefaciens strain N6.</title>
        <authorList>
            <person name="Han Y.W."/>
            <person name="Kajitani R."/>
            <person name="Morimoto H."/>
            <person name="Parhat M."/>
            <person name="Tsubouchi H."/>
            <person name="Bakenova O."/>
            <person name="Ogata M."/>
            <person name="Argunhan B."/>
            <person name="Aoki R."/>
            <person name="Kajiwara S."/>
            <person name="Itoh T."/>
            <person name="Iwasaki H."/>
        </authorList>
    </citation>
    <scope>NUCLEOTIDE SEQUENCE</scope>
    <source>
        <strain evidence="12">N6</strain>
    </source>
</reference>
<dbReference type="PANTHER" id="PTHR24356:SF400">
    <property type="entry name" value="SERINE_THREONINE-PROTEIN KINASE CBK1"/>
    <property type="match status" value="1"/>
</dbReference>
<dbReference type="PROSITE" id="PS51285">
    <property type="entry name" value="AGC_KINASE_CTER"/>
    <property type="match status" value="1"/>
</dbReference>
<evidence type="ECO:0000256" key="6">
    <source>
        <dbReference type="ARBA" id="ARBA00022840"/>
    </source>
</evidence>
<evidence type="ECO:0000256" key="2">
    <source>
        <dbReference type="ARBA" id="ARBA00022527"/>
    </source>
</evidence>
<evidence type="ECO:0000256" key="4">
    <source>
        <dbReference type="ARBA" id="ARBA00022741"/>
    </source>
</evidence>
<keyword evidence="5" id="KW-0418">Kinase</keyword>
<protein>
    <recommendedName>
        <fullName evidence="1">non-specific serine/threonine protein kinase</fullName>
        <ecNumber evidence="1">2.7.11.1</ecNumber>
    </recommendedName>
</protein>
<evidence type="ECO:0000256" key="8">
    <source>
        <dbReference type="ARBA" id="ARBA00048679"/>
    </source>
</evidence>
<dbReference type="SMART" id="SM00220">
    <property type="entry name" value="S_TKc"/>
    <property type="match status" value="1"/>
</dbReference>
<evidence type="ECO:0000313" key="12">
    <source>
        <dbReference type="EMBL" id="GHJ85462.1"/>
    </source>
</evidence>
<comment type="catalytic activity">
    <reaction evidence="7">
        <text>L-threonyl-[protein] + ATP = O-phospho-L-threonyl-[protein] + ADP + H(+)</text>
        <dbReference type="Rhea" id="RHEA:46608"/>
        <dbReference type="Rhea" id="RHEA-COMP:11060"/>
        <dbReference type="Rhea" id="RHEA-COMP:11605"/>
        <dbReference type="ChEBI" id="CHEBI:15378"/>
        <dbReference type="ChEBI" id="CHEBI:30013"/>
        <dbReference type="ChEBI" id="CHEBI:30616"/>
        <dbReference type="ChEBI" id="CHEBI:61977"/>
        <dbReference type="ChEBI" id="CHEBI:456216"/>
        <dbReference type="EC" id="2.7.11.1"/>
    </reaction>
</comment>
<dbReference type="PROSITE" id="PS00108">
    <property type="entry name" value="PROTEIN_KINASE_ST"/>
    <property type="match status" value="1"/>
</dbReference>
<feature type="region of interest" description="Disordered" evidence="9">
    <location>
        <begin position="347"/>
        <end position="403"/>
    </location>
</feature>
<dbReference type="AlphaFoldDB" id="A0A8H3TQQ6"/>
<organism evidence="12 13">
    <name type="scientific">Naganishia liquefaciens</name>
    <dbReference type="NCBI Taxonomy" id="104408"/>
    <lineage>
        <taxon>Eukaryota</taxon>
        <taxon>Fungi</taxon>
        <taxon>Dikarya</taxon>
        <taxon>Basidiomycota</taxon>
        <taxon>Agaricomycotina</taxon>
        <taxon>Tremellomycetes</taxon>
        <taxon>Filobasidiales</taxon>
        <taxon>Filobasidiaceae</taxon>
        <taxon>Naganishia</taxon>
    </lineage>
</organism>
<dbReference type="InterPro" id="IPR000961">
    <property type="entry name" value="AGC-kinase_C"/>
</dbReference>
<name>A0A8H3TQQ6_9TREE</name>
<dbReference type="GO" id="GO:0005524">
    <property type="term" value="F:ATP binding"/>
    <property type="evidence" value="ECO:0007669"/>
    <property type="project" value="UniProtKB-KW"/>
</dbReference>
<dbReference type="Gene3D" id="3.30.200.20">
    <property type="entry name" value="Phosphorylase Kinase, domain 1"/>
    <property type="match status" value="1"/>
</dbReference>
<keyword evidence="4" id="KW-0547">Nucleotide-binding</keyword>
<evidence type="ECO:0000256" key="7">
    <source>
        <dbReference type="ARBA" id="ARBA00047899"/>
    </source>
</evidence>
<feature type="region of interest" description="Disordered" evidence="9">
    <location>
        <begin position="92"/>
        <end position="174"/>
    </location>
</feature>